<dbReference type="RefSeq" id="WP_162446756.1">
    <property type="nucleotide sequence ID" value="NZ_CP048222.1"/>
</dbReference>
<proteinExistence type="predicted"/>
<dbReference type="Proteomes" id="UP000480178">
    <property type="component" value="Chromosome"/>
</dbReference>
<accession>A0A6C0GRT8</accession>
<feature type="signal peptide" evidence="1">
    <location>
        <begin position="1"/>
        <end position="22"/>
    </location>
</feature>
<protein>
    <recommendedName>
        <fullName evidence="4">DUF5667 domain-containing protein</fullName>
    </recommendedName>
</protein>
<evidence type="ECO:0000313" key="3">
    <source>
        <dbReference type="Proteomes" id="UP000480178"/>
    </source>
</evidence>
<organism evidence="2 3">
    <name type="scientific">Rhodocytophaga rosea</name>
    <dbReference type="NCBI Taxonomy" id="2704465"/>
    <lineage>
        <taxon>Bacteria</taxon>
        <taxon>Pseudomonadati</taxon>
        <taxon>Bacteroidota</taxon>
        <taxon>Cytophagia</taxon>
        <taxon>Cytophagales</taxon>
        <taxon>Rhodocytophagaceae</taxon>
        <taxon>Rhodocytophaga</taxon>
    </lineage>
</organism>
<evidence type="ECO:0000313" key="2">
    <source>
        <dbReference type="EMBL" id="QHT70788.1"/>
    </source>
</evidence>
<feature type="chain" id="PRO_5025448210" description="DUF5667 domain-containing protein" evidence="1">
    <location>
        <begin position="23"/>
        <end position="201"/>
    </location>
</feature>
<dbReference type="KEGG" id="rhoz:GXP67_31140"/>
<name>A0A6C0GRT8_9BACT</name>
<reference evidence="2 3" key="1">
    <citation type="submission" date="2020-01" db="EMBL/GenBank/DDBJ databases">
        <authorList>
            <person name="Kim M.K."/>
        </authorList>
    </citation>
    <scope>NUCLEOTIDE SEQUENCE [LARGE SCALE GENOMIC DNA]</scope>
    <source>
        <strain evidence="2 3">172606-1</strain>
    </source>
</reference>
<gene>
    <name evidence="2" type="ORF">GXP67_31140</name>
</gene>
<keyword evidence="1" id="KW-0732">Signal</keyword>
<dbReference type="AlphaFoldDB" id="A0A6C0GRT8"/>
<dbReference type="EMBL" id="CP048222">
    <property type="protein sequence ID" value="QHT70788.1"/>
    <property type="molecule type" value="Genomic_DNA"/>
</dbReference>
<evidence type="ECO:0000256" key="1">
    <source>
        <dbReference type="SAM" id="SignalP"/>
    </source>
</evidence>
<evidence type="ECO:0008006" key="4">
    <source>
        <dbReference type="Google" id="ProtNLM"/>
    </source>
</evidence>
<keyword evidence="3" id="KW-1185">Reference proteome</keyword>
<sequence length="201" mass="23354">MEKLLKYCIACLVCLFICFSQAMSKVDVTPKDILAGKYPKDFFPKQFEYTPNVENYKQALITKGQIDKRIDSLFKLETLSLWPAEEQKKYKQIVELTKNNKSGDVYAYIKELGSEYASNLNKVISINEIYNLERNLIKVNQQFTQLEEWAAKLAAIVEYFSEGFTINTFEEDMGFYTWVLAVEKEIQDLQQLQKNDGAALY</sequence>